<accession>A0A2I1C9H2</accession>
<dbReference type="STRING" id="1392255.A0A2I1C9H2"/>
<comment type="caution">
    <text evidence="1">The sequence shown here is derived from an EMBL/GenBank/DDBJ whole genome shotgun (WGS) entry which is preliminary data.</text>
</comment>
<dbReference type="AlphaFoldDB" id="A0A2I1C9H2"/>
<dbReference type="VEuPathDB" id="FungiDB:P174DRAFT_451163"/>
<evidence type="ECO:0000313" key="2">
    <source>
        <dbReference type="Proteomes" id="UP000234474"/>
    </source>
</evidence>
<protein>
    <submittedName>
        <fullName evidence="1">Uncharacterized protein</fullName>
    </submittedName>
</protein>
<name>A0A2I1C9H2_ASPN1</name>
<dbReference type="GeneID" id="36536319"/>
<reference evidence="2" key="1">
    <citation type="journal article" date="2018" name="Proc. Natl. Acad. Sci. U.S.A.">
        <title>Linking secondary metabolites to gene clusters through genome sequencing of six diverse Aspergillus species.</title>
        <authorList>
            <person name="Kaerboelling I."/>
            <person name="Vesth T.C."/>
            <person name="Frisvad J.C."/>
            <person name="Nybo J.L."/>
            <person name="Theobald S."/>
            <person name="Kuo A."/>
            <person name="Bowyer P."/>
            <person name="Matsuda Y."/>
            <person name="Mondo S."/>
            <person name="Lyhne E.K."/>
            <person name="Kogle M.E."/>
            <person name="Clum A."/>
            <person name="Lipzen A."/>
            <person name="Salamov A."/>
            <person name="Ngan C.Y."/>
            <person name="Daum C."/>
            <person name="Chiniquy J."/>
            <person name="Barry K."/>
            <person name="LaButti K."/>
            <person name="Haridas S."/>
            <person name="Simmons B.A."/>
            <person name="Magnuson J.K."/>
            <person name="Mortensen U.H."/>
            <person name="Larsen T.O."/>
            <person name="Grigoriev I.V."/>
            <person name="Baker S.E."/>
            <person name="Andersen M.R."/>
        </authorList>
    </citation>
    <scope>NUCLEOTIDE SEQUENCE [LARGE SCALE GENOMIC DNA]</scope>
    <source>
        <strain evidence="2">IBT 16806</strain>
    </source>
</reference>
<dbReference type="Proteomes" id="UP000234474">
    <property type="component" value="Unassembled WGS sequence"/>
</dbReference>
<proteinExistence type="predicted"/>
<keyword evidence="2" id="KW-1185">Reference proteome</keyword>
<dbReference type="OrthoDB" id="2913095at2759"/>
<evidence type="ECO:0000313" key="1">
    <source>
        <dbReference type="EMBL" id="PKX94264.1"/>
    </source>
</evidence>
<dbReference type="RefSeq" id="XP_024682859.1">
    <property type="nucleotide sequence ID" value="XM_024828993.1"/>
</dbReference>
<dbReference type="EMBL" id="MSZS01000004">
    <property type="protein sequence ID" value="PKX94264.1"/>
    <property type="molecule type" value="Genomic_DNA"/>
</dbReference>
<gene>
    <name evidence="1" type="ORF">P174DRAFT_451163</name>
</gene>
<organism evidence="1 2">
    <name type="scientific">Aspergillus novofumigatus (strain IBT 16806)</name>
    <dbReference type="NCBI Taxonomy" id="1392255"/>
    <lineage>
        <taxon>Eukaryota</taxon>
        <taxon>Fungi</taxon>
        <taxon>Dikarya</taxon>
        <taxon>Ascomycota</taxon>
        <taxon>Pezizomycotina</taxon>
        <taxon>Eurotiomycetes</taxon>
        <taxon>Eurotiomycetidae</taxon>
        <taxon>Eurotiales</taxon>
        <taxon>Aspergillaceae</taxon>
        <taxon>Aspergillus</taxon>
        <taxon>Aspergillus subgen. Fumigati</taxon>
    </lineage>
</organism>
<sequence length="116" mass="12657">MLDGSHLDDLYKLAKLAESDESDSSGIYNQSAGFQAVVLARNGKREQARAVLARRVELSLQILSDDVADNDALGFSIPHKMLELYQDFQNAAIALSLLVRPDLATSALDFEADKCS</sequence>